<keyword evidence="1" id="KW-1133">Transmembrane helix</keyword>
<dbReference type="Proteomes" id="UP000053240">
    <property type="component" value="Unassembled WGS sequence"/>
</dbReference>
<dbReference type="InParanoid" id="A0A194RP69"/>
<dbReference type="EMBL" id="KQ459984">
    <property type="protein sequence ID" value="KPJ19105.1"/>
    <property type="molecule type" value="Genomic_DNA"/>
</dbReference>
<keyword evidence="1" id="KW-0812">Transmembrane</keyword>
<evidence type="ECO:0000313" key="2">
    <source>
        <dbReference type="EMBL" id="KPJ19105.1"/>
    </source>
</evidence>
<evidence type="ECO:0000313" key="3">
    <source>
        <dbReference type="Proteomes" id="UP000053240"/>
    </source>
</evidence>
<dbReference type="STRING" id="76193.A0A194RP69"/>
<sequence>MTHQNHQTNGASLEDCHTNFFALADSDAQPLVILASYSQQNSHVVLLTHKMSSYSASEATRSHRPIEVILNSPGRNVDRNAFARLVSPGRGNNFLITYILTAALGTIPILYCDCDIM</sequence>
<keyword evidence="1" id="KW-0472">Membrane</keyword>
<organism evidence="2 3">
    <name type="scientific">Papilio machaon</name>
    <name type="common">Old World swallowtail butterfly</name>
    <dbReference type="NCBI Taxonomy" id="76193"/>
    <lineage>
        <taxon>Eukaryota</taxon>
        <taxon>Metazoa</taxon>
        <taxon>Ecdysozoa</taxon>
        <taxon>Arthropoda</taxon>
        <taxon>Hexapoda</taxon>
        <taxon>Insecta</taxon>
        <taxon>Pterygota</taxon>
        <taxon>Neoptera</taxon>
        <taxon>Endopterygota</taxon>
        <taxon>Lepidoptera</taxon>
        <taxon>Glossata</taxon>
        <taxon>Ditrysia</taxon>
        <taxon>Papilionoidea</taxon>
        <taxon>Papilionidae</taxon>
        <taxon>Papilioninae</taxon>
        <taxon>Papilio</taxon>
    </lineage>
</organism>
<reference evidence="2 3" key="1">
    <citation type="journal article" date="2015" name="Nat. Commun.">
        <title>Outbred genome sequencing and CRISPR/Cas9 gene editing in butterflies.</title>
        <authorList>
            <person name="Li X."/>
            <person name="Fan D."/>
            <person name="Zhang W."/>
            <person name="Liu G."/>
            <person name="Zhang L."/>
            <person name="Zhao L."/>
            <person name="Fang X."/>
            <person name="Chen L."/>
            <person name="Dong Y."/>
            <person name="Chen Y."/>
            <person name="Ding Y."/>
            <person name="Zhao R."/>
            <person name="Feng M."/>
            <person name="Zhu Y."/>
            <person name="Feng Y."/>
            <person name="Jiang X."/>
            <person name="Zhu D."/>
            <person name="Xiang H."/>
            <person name="Feng X."/>
            <person name="Li S."/>
            <person name="Wang J."/>
            <person name="Zhang G."/>
            <person name="Kronforst M.R."/>
            <person name="Wang W."/>
        </authorList>
    </citation>
    <scope>NUCLEOTIDE SEQUENCE [LARGE SCALE GENOMIC DNA]</scope>
    <source>
        <strain evidence="2">Ya'a_city_454_Pm</strain>
        <tissue evidence="2">Whole body</tissue>
    </source>
</reference>
<feature type="transmembrane region" description="Helical" evidence="1">
    <location>
        <begin position="94"/>
        <end position="111"/>
    </location>
</feature>
<proteinExistence type="predicted"/>
<accession>A0A194RP69</accession>
<dbReference type="AlphaFoldDB" id="A0A194RP69"/>
<protein>
    <submittedName>
        <fullName evidence="2">Mediator of RNA polymerase II transcription subunit 13</fullName>
    </submittedName>
</protein>
<evidence type="ECO:0000256" key="1">
    <source>
        <dbReference type="SAM" id="Phobius"/>
    </source>
</evidence>
<name>A0A194RP69_PAPMA</name>
<gene>
    <name evidence="2" type="ORF">RR48_12616</name>
</gene>
<keyword evidence="3" id="KW-1185">Reference proteome</keyword>